<comment type="caution">
    <text evidence="1">The sequence shown here is derived from an EMBL/GenBank/DDBJ whole genome shotgun (WGS) entry which is preliminary data.</text>
</comment>
<accession>A0A3A4NR89</accession>
<evidence type="ECO:0000313" key="1">
    <source>
        <dbReference type="EMBL" id="RJP21542.1"/>
    </source>
</evidence>
<gene>
    <name evidence="1" type="ORF">C4520_09640</name>
</gene>
<dbReference type="EMBL" id="QZKU01000067">
    <property type="protein sequence ID" value="RJP21542.1"/>
    <property type="molecule type" value="Genomic_DNA"/>
</dbReference>
<organism evidence="1 2">
    <name type="scientific">Abyssobacteria bacterium (strain SURF_5)</name>
    <dbReference type="NCBI Taxonomy" id="2093360"/>
    <lineage>
        <taxon>Bacteria</taxon>
        <taxon>Pseudomonadati</taxon>
        <taxon>Candidatus Hydrogenedentota</taxon>
        <taxon>Candidatus Abyssobacteria</taxon>
    </lineage>
</organism>
<evidence type="ECO:0000313" key="2">
    <source>
        <dbReference type="Proteomes" id="UP000265882"/>
    </source>
</evidence>
<name>A0A3A4NR89_ABYX5</name>
<reference evidence="1 2" key="1">
    <citation type="journal article" date="2017" name="ISME J.">
        <title>Energy and carbon metabolisms in a deep terrestrial subsurface fluid microbial community.</title>
        <authorList>
            <person name="Momper L."/>
            <person name="Jungbluth S.P."/>
            <person name="Lee M.D."/>
            <person name="Amend J.P."/>
        </authorList>
    </citation>
    <scope>NUCLEOTIDE SEQUENCE [LARGE SCALE GENOMIC DNA]</scope>
    <source>
        <strain evidence="1">SURF_5</strain>
    </source>
</reference>
<dbReference type="Proteomes" id="UP000265882">
    <property type="component" value="Unassembled WGS sequence"/>
</dbReference>
<sequence>MKLLTRSAVDKIMWKIGKQTSREMSLEAERFNKEQPLLATFVNAFTAELPPQARDLTLYLAYLTWRIFEGGGNKTSHVSASIILDQIQQNWLFIERFVRMRKMEAGSYLSEIDFLSQPHILDYIASIALAEGRSNGIAEHHLGYMVFVLKTVLDSLDAAGTESP</sequence>
<dbReference type="AlphaFoldDB" id="A0A3A4NR89"/>
<proteinExistence type="predicted"/>
<protein>
    <submittedName>
        <fullName evidence="1">Uncharacterized protein</fullName>
    </submittedName>
</protein>